<dbReference type="GO" id="GO:0005737">
    <property type="term" value="C:cytoplasm"/>
    <property type="evidence" value="ECO:0007669"/>
    <property type="project" value="TreeGrafter"/>
</dbReference>
<dbReference type="GO" id="GO:0005524">
    <property type="term" value="F:ATP binding"/>
    <property type="evidence" value="ECO:0007669"/>
    <property type="project" value="UniProtKB-KW"/>
</dbReference>
<dbReference type="Proteomes" id="UP000005225">
    <property type="component" value="Unassembled WGS sequence"/>
</dbReference>
<dbReference type="OMA" id="TNEYAHT"/>
<comment type="catalytic activity">
    <reaction evidence="9">
        <text>L-threonyl-[protein] + ATP = O-phospho-L-threonyl-[protein] + ADP + H(+)</text>
        <dbReference type="Rhea" id="RHEA:46608"/>
        <dbReference type="Rhea" id="RHEA-COMP:11060"/>
        <dbReference type="Rhea" id="RHEA-COMP:11605"/>
        <dbReference type="ChEBI" id="CHEBI:15378"/>
        <dbReference type="ChEBI" id="CHEBI:30013"/>
        <dbReference type="ChEBI" id="CHEBI:30616"/>
        <dbReference type="ChEBI" id="CHEBI:61977"/>
        <dbReference type="ChEBI" id="CHEBI:456216"/>
        <dbReference type="EC" id="2.7.11.1"/>
    </reaction>
</comment>
<dbReference type="PROSITE" id="PS00108">
    <property type="entry name" value="PROTEIN_KINASE_ST"/>
    <property type="match status" value="1"/>
</dbReference>
<dbReference type="PANTHER" id="PTHR24346">
    <property type="entry name" value="MAP/MICROTUBULE AFFINITY-REGULATING KINASE"/>
    <property type="match status" value="1"/>
</dbReference>
<dbReference type="STRING" id="30611.ENSOGAP00000015987"/>
<dbReference type="Gene3D" id="1.10.510.10">
    <property type="entry name" value="Transferase(Phosphotransferase) domain 1"/>
    <property type="match status" value="1"/>
</dbReference>
<dbReference type="PROSITE" id="PS50011">
    <property type="entry name" value="PROTEIN_KINASE_DOM"/>
    <property type="match status" value="1"/>
</dbReference>
<evidence type="ECO:0000259" key="12">
    <source>
        <dbReference type="PROSITE" id="PS50011"/>
    </source>
</evidence>
<dbReference type="GO" id="GO:0035556">
    <property type="term" value="P:intracellular signal transduction"/>
    <property type="evidence" value="ECO:0007669"/>
    <property type="project" value="TreeGrafter"/>
</dbReference>
<reference evidence="14" key="1">
    <citation type="submission" date="2011-03" db="EMBL/GenBank/DDBJ databases">
        <title>Version 3 of the genome sequence of Otolemur garnettii (Bushbaby).</title>
        <authorList>
            <consortium name="The Broad Institute Genome Sequencing Platform"/>
            <person name="Di Palma F."/>
            <person name="Johnson J."/>
            <person name="Lander E.S."/>
            <person name="Lindblad-Toh K."/>
            <person name="Jaffe D.B."/>
            <person name="Gnerre S."/>
            <person name="MacCallum I."/>
            <person name="Przybylski D."/>
            <person name="Ribeiro F.J."/>
            <person name="Burton J.N."/>
            <person name="Walker B.J."/>
            <person name="Sharpe T."/>
            <person name="Hall G."/>
        </authorList>
    </citation>
    <scope>NUCLEOTIDE SEQUENCE [LARGE SCALE GENOMIC DNA]</scope>
</reference>
<evidence type="ECO:0000256" key="1">
    <source>
        <dbReference type="ARBA" id="ARBA00012513"/>
    </source>
</evidence>
<dbReference type="InParanoid" id="H0XIP7"/>
<dbReference type="eggNOG" id="KOG0586">
    <property type="taxonomic scope" value="Eukaryota"/>
</dbReference>
<dbReference type="HOGENOM" id="CLU_000288_63_0_1"/>
<evidence type="ECO:0000256" key="10">
    <source>
        <dbReference type="ARBA" id="ARBA00048679"/>
    </source>
</evidence>
<evidence type="ECO:0000313" key="14">
    <source>
        <dbReference type="Proteomes" id="UP000005225"/>
    </source>
</evidence>
<evidence type="ECO:0000256" key="2">
    <source>
        <dbReference type="ARBA" id="ARBA00022527"/>
    </source>
</evidence>
<evidence type="ECO:0000256" key="4">
    <source>
        <dbReference type="ARBA" id="ARBA00022741"/>
    </source>
</evidence>
<evidence type="ECO:0000256" key="6">
    <source>
        <dbReference type="ARBA" id="ARBA00022840"/>
    </source>
</evidence>
<keyword evidence="14" id="KW-1185">Reference proteome</keyword>
<evidence type="ECO:0000256" key="11">
    <source>
        <dbReference type="SAM" id="MobiDB-lite"/>
    </source>
</evidence>
<keyword evidence="4" id="KW-0547">Nucleotide-binding</keyword>
<dbReference type="EC" id="2.7.11.1" evidence="1"/>
<reference evidence="13" key="3">
    <citation type="submission" date="2025-09" db="UniProtKB">
        <authorList>
            <consortium name="Ensembl"/>
        </authorList>
    </citation>
    <scope>IDENTIFICATION</scope>
</reference>
<dbReference type="SUPFAM" id="SSF56112">
    <property type="entry name" value="Protein kinase-like (PK-like)"/>
    <property type="match status" value="1"/>
</dbReference>
<dbReference type="PANTHER" id="PTHR24346:SF95">
    <property type="entry name" value="SPERM MOTILITY KINASE 3A"/>
    <property type="match status" value="1"/>
</dbReference>
<dbReference type="InterPro" id="IPR011009">
    <property type="entry name" value="Kinase-like_dom_sf"/>
</dbReference>
<evidence type="ECO:0000313" key="13">
    <source>
        <dbReference type="Ensembl" id="ENSOGAP00000015987.1"/>
    </source>
</evidence>
<evidence type="ECO:0000256" key="3">
    <source>
        <dbReference type="ARBA" id="ARBA00022679"/>
    </source>
</evidence>
<keyword evidence="6" id="KW-0067">ATP-binding</keyword>
<evidence type="ECO:0000256" key="9">
    <source>
        <dbReference type="ARBA" id="ARBA00047899"/>
    </source>
</evidence>
<dbReference type="EMBL" id="AAQR03036313">
    <property type="status" value="NOT_ANNOTATED_CDS"/>
    <property type="molecule type" value="Genomic_DNA"/>
</dbReference>
<dbReference type="InterPro" id="IPR008271">
    <property type="entry name" value="Ser/Thr_kinase_AS"/>
</dbReference>
<keyword evidence="2" id="KW-0723">Serine/threonine-protein kinase</keyword>
<dbReference type="AlphaFoldDB" id="H0XIP7"/>
<dbReference type="Ensembl" id="ENSOGAT00000029102.1">
    <property type="protein sequence ID" value="ENSOGAP00000015987.1"/>
    <property type="gene ID" value="ENSOGAG00000033945.1"/>
</dbReference>
<proteinExistence type="inferred from homology"/>
<organism evidence="13 14">
    <name type="scientific">Otolemur garnettii</name>
    <name type="common">Small-eared galago</name>
    <name type="synonym">Garnett's greater bushbaby</name>
    <dbReference type="NCBI Taxonomy" id="30611"/>
    <lineage>
        <taxon>Eukaryota</taxon>
        <taxon>Metazoa</taxon>
        <taxon>Chordata</taxon>
        <taxon>Craniata</taxon>
        <taxon>Vertebrata</taxon>
        <taxon>Euteleostomi</taxon>
        <taxon>Mammalia</taxon>
        <taxon>Eutheria</taxon>
        <taxon>Euarchontoglires</taxon>
        <taxon>Primates</taxon>
        <taxon>Strepsirrhini</taxon>
        <taxon>Lorisiformes</taxon>
        <taxon>Galagidae</taxon>
        <taxon>Otolemur</taxon>
    </lineage>
</organism>
<reference evidence="13" key="2">
    <citation type="submission" date="2025-08" db="UniProtKB">
        <authorList>
            <consortium name="Ensembl"/>
        </authorList>
    </citation>
    <scope>IDENTIFICATION</scope>
</reference>
<evidence type="ECO:0000256" key="5">
    <source>
        <dbReference type="ARBA" id="ARBA00022777"/>
    </source>
</evidence>
<feature type="domain" description="Protein kinase" evidence="12">
    <location>
        <begin position="1"/>
        <end position="247"/>
    </location>
</feature>
<dbReference type="PIRSF" id="PIRSF000654">
    <property type="entry name" value="Integrin-linked_kinase"/>
    <property type="match status" value="1"/>
</dbReference>
<evidence type="ECO:0000256" key="7">
    <source>
        <dbReference type="ARBA" id="ARBA00037391"/>
    </source>
</evidence>
<keyword evidence="3" id="KW-0808">Transferase</keyword>
<comment type="function">
    <text evidence="7">May play a role in sperm motility, especially in the regulation of flagellar function.</text>
</comment>
<dbReference type="Pfam" id="PF00069">
    <property type="entry name" value="Pkinase"/>
    <property type="match status" value="1"/>
</dbReference>
<comment type="catalytic activity">
    <reaction evidence="10">
        <text>L-seryl-[protein] + ATP = O-phospho-L-seryl-[protein] + ADP + H(+)</text>
        <dbReference type="Rhea" id="RHEA:17989"/>
        <dbReference type="Rhea" id="RHEA-COMP:9863"/>
        <dbReference type="Rhea" id="RHEA-COMP:11604"/>
        <dbReference type="ChEBI" id="CHEBI:15378"/>
        <dbReference type="ChEBI" id="CHEBI:29999"/>
        <dbReference type="ChEBI" id="CHEBI:30616"/>
        <dbReference type="ChEBI" id="CHEBI:83421"/>
        <dbReference type="ChEBI" id="CHEBI:456216"/>
        <dbReference type="EC" id="2.7.11.1"/>
    </reaction>
</comment>
<keyword evidence="5" id="KW-0418">Kinase</keyword>
<comment type="similarity">
    <text evidence="8">Belongs to the protein kinase superfamily. CAMK Ser/Thr protein kinase family. Smok subfamily.</text>
</comment>
<dbReference type="GO" id="GO:0004674">
    <property type="term" value="F:protein serine/threonine kinase activity"/>
    <property type="evidence" value="ECO:0007669"/>
    <property type="project" value="UniProtKB-KW"/>
</dbReference>
<dbReference type="InterPro" id="IPR000719">
    <property type="entry name" value="Prot_kinase_dom"/>
</dbReference>
<protein>
    <recommendedName>
        <fullName evidence="1">non-specific serine/threonine protein kinase</fullName>
        <ecNumber evidence="1">2.7.11.1</ecNumber>
    </recommendedName>
</protein>
<name>H0XIP7_OTOGA</name>
<evidence type="ECO:0000256" key="8">
    <source>
        <dbReference type="ARBA" id="ARBA00038181"/>
    </source>
</evidence>
<dbReference type="SMART" id="SM00220">
    <property type="entry name" value="S_TKc"/>
    <property type="match status" value="1"/>
</dbReference>
<feature type="region of interest" description="Disordered" evidence="11">
    <location>
        <begin position="247"/>
        <end position="273"/>
    </location>
</feature>
<dbReference type="GeneTree" id="ENSGT00940000160886"/>
<accession>H0XIP7</accession>
<sequence>MLETIGQGSFTRVMLAQHLRTGTKVEVKILSKHSASGLMSVSSDTEIVKNLDHPNIIKLLDVIEGEDNVYLIIEYAGGRDLAQRILRLGQMEEREAQAIFLQILKAVQYLHKEGIVHWDLKPHNILLDAQNNVKLANFRLATTFTEGKRLNTFCGILYYLAPEIFLQEYSGPEADIWSLGVILHTMMAGTVPFHRQILNQLQSKVINATYAAPLFCSKKLKTFIKKILTPDPRERLTLSQIMEDPWMKSGPSCAPQPGPVSSSSPSSRNLRGG</sequence>